<organism evidence="3 4">
    <name type="scientific">Peterkaempfera bronchialis</name>
    <dbReference type="NCBI Taxonomy" id="2126346"/>
    <lineage>
        <taxon>Bacteria</taxon>
        <taxon>Bacillati</taxon>
        <taxon>Actinomycetota</taxon>
        <taxon>Actinomycetes</taxon>
        <taxon>Kitasatosporales</taxon>
        <taxon>Streptomycetaceae</taxon>
        <taxon>Peterkaempfera</taxon>
    </lineage>
</organism>
<dbReference type="Gene3D" id="2.170.16.10">
    <property type="entry name" value="Hedgehog/Intein (Hint) domain"/>
    <property type="match status" value="1"/>
</dbReference>
<dbReference type="InterPro" id="IPR050708">
    <property type="entry name" value="T6SS_VgrG/RHS"/>
</dbReference>
<dbReference type="OrthoDB" id="4981820at2"/>
<dbReference type="AlphaFoldDB" id="A0A345T1Z4"/>
<evidence type="ECO:0000259" key="2">
    <source>
        <dbReference type="SMART" id="SM00306"/>
    </source>
</evidence>
<feature type="domain" description="Hint" evidence="2">
    <location>
        <begin position="843"/>
        <end position="944"/>
    </location>
</feature>
<dbReference type="SUPFAM" id="SSF51294">
    <property type="entry name" value="Hedgehog/intein (Hint) domain"/>
    <property type="match status" value="1"/>
</dbReference>
<dbReference type="KEGG" id="stri:C7M71_023950"/>
<evidence type="ECO:0000256" key="1">
    <source>
        <dbReference type="ARBA" id="ARBA00022737"/>
    </source>
</evidence>
<dbReference type="NCBIfam" id="TIGR01443">
    <property type="entry name" value="intein_Cterm"/>
    <property type="match status" value="1"/>
</dbReference>
<proteinExistence type="predicted"/>
<dbReference type="EMBL" id="CP031264">
    <property type="protein sequence ID" value="AXI79999.1"/>
    <property type="molecule type" value="Genomic_DNA"/>
</dbReference>
<dbReference type="PROSITE" id="PS50818">
    <property type="entry name" value="INTEIN_C_TER"/>
    <property type="match status" value="1"/>
</dbReference>
<accession>A0A345T1Z4</accession>
<keyword evidence="4" id="KW-1185">Reference proteome</keyword>
<dbReference type="InterPro" id="IPR003587">
    <property type="entry name" value="Hint_dom_N"/>
</dbReference>
<dbReference type="Proteomes" id="UP000249340">
    <property type="component" value="Chromosome"/>
</dbReference>
<gene>
    <name evidence="3" type="ORF">C7M71_023950</name>
</gene>
<reference evidence="4" key="1">
    <citation type="submission" date="2018-07" db="EMBL/GenBank/DDBJ databases">
        <title>Streptacidiphilus bronchialis DSM 106435 chromosome.</title>
        <authorList>
            <person name="Batra D."/>
            <person name="Gulvik C.A."/>
        </authorList>
    </citation>
    <scope>NUCLEOTIDE SEQUENCE [LARGE SCALE GENOMIC DNA]</scope>
    <source>
        <strain evidence="4">DSM 106435</strain>
    </source>
</reference>
<dbReference type="SMART" id="SM00306">
    <property type="entry name" value="HintN"/>
    <property type="match status" value="1"/>
</dbReference>
<dbReference type="InterPro" id="IPR036844">
    <property type="entry name" value="Hint_dom_sf"/>
</dbReference>
<dbReference type="SUPFAM" id="SSF49899">
    <property type="entry name" value="Concanavalin A-like lectins/glucanases"/>
    <property type="match status" value="1"/>
</dbReference>
<sequence length="1130" mass="116434">MIREVDPAGGETDYTFDLDGRQLTTTQPKYTYDAAGNMVRQVTNNGATTTTYTVDAASRTTATTLDPANLARTTKVSYDPDDHVVMSVHTGASGTPETTTATYDALGNPGSTTVHDGSTAPVGRWKLGETGGAEAADSSGSHRTATVNGGVTWSTDHGGSAAFNGTDAAISTDGPVVDTTGSFTVSAWVKVNGTAHNYTAVAQDASWHSGFYLGYASSQNSYGTGKATRSLGYDALHRLTSDVLTNPGGSTEASISYGYDLNDNETSKTTTGVVGAAAHTYTYDWADRLTSWNNGTATTGYSYDASGNRTRVGCDTYTYDARNELTSDGHNSYAYTPRGTLRTTTSELGSATTTAADAFNRVISQGGQSYAYDGLDRVVTAGTGLDQQTFSYTGVGNDLASDGGASYGRDPEGGLVGVRTGGVAVLAMTDLHDDVVAQFTDSGAALTGSTTYDPFGKVTATSGMLGHLGYQSEWTDPDTNQVDMAARWYNPSIGQFTSRDTVGLNPVPASVHADRFAYADDNPLTGTDPTGHWSLMGSLKSAAHTVTHAASSAYHATVSYATSYATATYYDAVNFARQEYHAAKQVAKKVVKKAVHTAKHVAKKAVRRINDARVYVVHHVQHVYHRARQVAHHAVARVKHIAHAAVRTVKHGAKAVARTVKKAGKAVVKFAKKHPVLASTVVGLATYAACAAATGGAGVVACGAVAGAASSAISYALAPGKHTLGGLATAAVEGAAIGLAGGAVGGAVDGAISAGVQTAVKSALGQGVVSSVVSGAVRGAVGGAAGGAAANATDYSLNCAGGAECSAGGAVKAIASGAATGAAMGGVLGAAGGLGKRAGCGGPHSFSAATPVLLAAGHTKPISQIQVGDLILNAAPGNKKNETHHVDAVIVTKTDHDFVDVTIATESGPKTIQTTRHHQFYDATTDTWTQAADLKPHHKLQNASSTTTEILNVHSYTATRTTYDLTIDGLHTYYVLAGSTPILVHNTDGPSNLCTISGHGHVQSRVDDLTDSAGAGAGFRTMGGLHADVPGVNGGLDFYAVGARADMTPAQFGELPDLGHTEFGFRVPQPAKLVTRDNLWHAEVKLFNEVAGGLQLQPRFMVVSRPICPACEDFLTRRGATLTSATTAEW</sequence>
<dbReference type="Pfam" id="PF07591">
    <property type="entry name" value="PT-HINT"/>
    <property type="match status" value="1"/>
</dbReference>
<evidence type="ECO:0000313" key="3">
    <source>
        <dbReference type="EMBL" id="AXI79999.1"/>
    </source>
</evidence>
<dbReference type="Gene3D" id="2.180.10.10">
    <property type="entry name" value="RHS repeat-associated core"/>
    <property type="match status" value="1"/>
</dbReference>
<dbReference type="InterPro" id="IPR022385">
    <property type="entry name" value="Rhs_assc_core"/>
</dbReference>
<dbReference type="PANTHER" id="PTHR32305:SF15">
    <property type="entry name" value="PROTEIN RHSA-RELATED"/>
    <property type="match status" value="1"/>
</dbReference>
<dbReference type="InterPro" id="IPR056823">
    <property type="entry name" value="TEN-like_YD-shell"/>
</dbReference>
<dbReference type="PANTHER" id="PTHR32305">
    <property type="match status" value="1"/>
</dbReference>
<dbReference type="RefSeq" id="WP_111493539.1">
    <property type="nucleotide sequence ID" value="NZ_CP031264.1"/>
</dbReference>
<dbReference type="NCBIfam" id="TIGR03696">
    <property type="entry name" value="Rhs_assc_core"/>
    <property type="match status" value="1"/>
</dbReference>
<protein>
    <recommendedName>
        <fullName evidence="2">Hint domain-containing protein</fullName>
    </recommendedName>
</protein>
<dbReference type="Pfam" id="PF25023">
    <property type="entry name" value="TEN_YD-shell"/>
    <property type="match status" value="1"/>
</dbReference>
<name>A0A345T1Z4_9ACTN</name>
<keyword evidence="1" id="KW-0677">Repeat</keyword>
<dbReference type="CDD" id="cd00081">
    <property type="entry name" value="Hint"/>
    <property type="match status" value="1"/>
</dbReference>
<dbReference type="InterPro" id="IPR013320">
    <property type="entry name" value="ConA-like_dom_sf"/>
</dbReference>
<evidence type="ECO:0000313" key="4">
    <source>
        <dbReference type="Proteomes" id="UP000249340"/>
    </source>
</evidence>
<dbReference type="InterPro" id="IPR030934">
    <property type="entry name" value="Intein_C"/>
</dbReference>